<feature type="signal peptide" evidence="1">
    <location>
        <begin position="1"/>
        <end position="20"/>
    </location>
</feature>
<dbReference type="RefSeq" id="WP_141492174.1">
    <property type="nucleotide sequence ID" value="NZ_CP032485.1"/>
</dbReference>
<evidence type="ECO:0000256" key="1">
    <source>
        <dbReference type="SAM" id="SignalP"/>
    </source>
</evidence>
<dbReference type="OrthoDB" id="7282046at2"/>
<dbReference type="KEGG" id="ntn:D5366_02635"/>
<organism evidence="2 3">
    <name type="scientific">Neokomagataea tanensis</name>
    <dbReference type="NCBI Taxonomy" id="661191"/>
    <lineage>
        <taxon>Bacteria</taxon>
        <taxon>Pseudomonadati</taxon>
        <taxon>Pseudomonadota</taxon>
        <taxon>Alphaproteobacteria</taxon>
        <taxon>Acetobacterales</taxon>
        <taxon>Acetobacteraceae</taxon>
        <taxon>Neokomagataea</taxon>
    </lineage>
</organism>
<evidence type="ECO:0000313" key="2">
    <source>
        <dbReference type="EMBL" id="QDH24337.1"/>
    </source>
</evidence>
<evidence type="ECO:0008006" key="4">
    <source>
        <dbReference type="Google" id="ProtNLM"/>
    </source>
</evidence>
<keyword evidence="1" id="KW-0732">Signal</keyword>
<evidence type="ECO:0000313" key="3">
    <source>
        <dbReference type="Proteomes" id="UP000317214"/>
    </source>
</evidence>
<gene>
    <name evidence="2" type="ORF">D5366_02635</name>
</gene>
<feature type="chain" id="PRO_5021291473" description="DUF4412 domain-containing protein" evidence="1">
    <location>
        <begin position="21"/>
        <end position="195"/>
    </location>
</feature>
<protein>
    <recommendedName>
        <fullName evidence="4">DUF4412 domain-containing protein</fullName>
    </recommendedName>
</protein>
<keyword evidence="3" id="KW-1185">Reference proteome</keyword>
<proteinExistence type="predicted"/>
<accession>A0A4Y6V770</accession>
<reference evidence="2 3" key="1">
    <citation type="submission" date="2018-09" db="EMBL/GenBank/DDBJ databases">
        <title>The complete genome sequence of Neokomagataea tanensis NBRC 106556(T).</title>
        <authorList>
            <person name="Chua K.-O."/>
            <person name="See-Too W.-S."/>
            <person name="Hong K.-W."/>
            <person name="Yin W.-F."/>
            <person name="Chan K.-G."/>
        </authorList>
    </citation>
    <scope>NUCLEOTIDE SEQUENCE [LARGE SCALE GENOMIC DNA]</scope>
    <source>
        <strain evidence="3">AH13 \ NBRC 106556</strain>
    </source>
</reference>
<dbReference type="AlphaFoldDB" id="A0A4Y6V770"/>
<dbReference type="EMBL" id="CP032485">
    <property type="protein sequence ID" value="QDH24337.1"/>
    <property type="molecule type" value="Genomic_DNA"/>
</dbReference>
<dbReference type="Proteomes" id="UP000317214">
    <property type="component" value="Chromosome"/>
</dbReference>
<sequence length="195" mass="20770">MKTFALGLALGLSGVGMCHAAEQSASVQSASPLSAPYVTPGVDADIDYVMNGPKGQKMHQRMRWSAALLRQRVELEGSATVMLTDYRNHKLMVLNTVDHSATVVAAPGDSFTPPGVSAPGEWRQVGPAVIAGQQCIVWESGDNAKQPTDFCYTADGLLLGATQGGRLVVQAHSVTRSPQDTSLFDPPLGYHRQDH</sequence>
<name>A0A4Y6V770_9PROT</name>